<dbReference type="GO" id="GO:0046872">
    <property type="term" value="F:metal ion binding"/>
    <property type="evidence" value="ECO:0007669"/>
    <property type="project" value="UniProtKB-KW"/>
</dbReference>
<dbReference type="InterPro" id="IPR012312">
    <property type="entry name" value="Hemerythrin-like"/>
</dbReference>
<dbReference type="InterPro" id="IPR038062">
    <property type="entry name" value="ScdA-like_N_sf"/>
</dbReference>
<name>A0A563D8K5_9FLAO</name>
<keyword evidence="4" id="KW-0408">Iron</keyword>
<proteinExistence type="predicted"/>
<dbReference type="Gene3D" id="1.10.3910.10">
    <property type="entry name" value="SP0561-like"/>
    <property type="match status" value="1"/>
</dbReference>
<comment type="caution">
    <text evidence="6">The sequence shown here is derived from an EMBL/GenBank/DDBJ whole genome shotgun (WGS) entry which is preliminary data.</text>
</comment>
<reference evidence="6 7" key="1">
    <citation type="submission" date="2019-02" db="EMBL/GenBank/DDBJ databases">
        <title>Apibacter muscae sp. nov.: a novel member of the house fly microbiota.</title>
        <authorList>
            <person name="Park R."/>
        </authorList>
    </citation>
    <scope>NUCLEOTIDE SEQUENCE [LARGE SCALE GENOMIC DNA]</scope>
    <source>
        <strain evidence="6 7">AL1</strain>
    </source>
</reference>
<evidence type="ECO:0000259" key="5">
    <source>
        <dbReference type="Pfam" id="PF01814"/>
    </source>
</evidence>
<dbReference type="RefSeq" id="WP_146262996.1">
    <property type="nucleotide sequence ID" value="NZ_SELG01000041.1"/>
</dbReference>
<keyword evidence="7" id="KW-1185">Reference proteome</keyword>
<dbReference type="AlphaFoldDB" id="A0A563D8K5"/>
<dbReference type="GO" id="GO:0005737">
    <property type="term" value="C:cytoplasm"/>
    <property type="evidence" value="ECO:0007669"/>
    <property type="project" value="UniProtKB-SubCell"/>
</dbReference>
<dbReference type="InterPro" id="IPR019903">
    <property type="entry name" value="RIC_family"/>
</dbReference>
<dbReference type="OrthoDB" id="9797132at2"/>
<dbReference type="Gene3D" id="1.20.120.520">
    <property type="entry name" value="nmb1532 protein domain like"/>
    <property type="match status" value="1"/>
</dbReference>
<evidence type="ECO:0000256" key="3">
    <source>
        <dbReference type="ARBA" id="ARBA00022723"/>
    </source>
</evidence>
<keyword evidence="3" id="KW-0479">Metal-binding</keyword>
<comment type="subcellular location">
    <subcellularLocation>
        <location evidence="1">Cytoplasm</location>
    </subcellularLocation>
</comment>
<dbReference type="EMBL" id="SELH01000025">
    <property type="protein sequence ID" value="TWP26576.1"/>
    <property type="molecule type" value="Genomic_DNA"/>
</dbReference>
<dbReference type="PANTHER" id="PTHR36438">
    <property type="entry name" value="IRON-SULFUR CLUSTER REPAIR PROTEIN YTFE"/>
    <property type="match status" value="1"/>
</dbReference>
<evidence type="ECO:0000256" key="4">
    <source>
        <dbReference type="ARBA" id="ARBA00023004"/>
    </source>
</evidence>
<evidence type="ECO:0000256" key="1">
    <source>
        <dbReference type="ARBA" id="ARBA00004496"/>
    </source>
</evidence>
<gene>
    <name evidence="6" type="primary">ric</name>
    <name evidence="6" type="ORF">ETU09_08420</name>
</gene>
<sequence length="239" mass="27607">METMFKKATVGEIVAENYKTAAVFSKHKIDFCCKGDRTLEQVCEKKSVDYSTLVNELNEVIKDKSSGEDFNTWPLDQLSDYIVRTYHEYIREKIPPLTQFLTKVDKVHGDGHPELHEILAIFLESAEDLQTHLRKEEMILFPFIKQMTQAKNNGQPLPTPPFGSVENPIEMMKDDHSIEGDRFRKISELSNNYTPPEGACNTYKVSLAMLQEFEEKLHEHIHLENNILFPKAIQLESTF</sequence>
<evidence type="ECO:0000313" key="7">
    <source>
        <dbReference type="Proteomes" id="UP000319499"/>
    </source>
</evidence>
<accession>A0A563D8K5</accession>
<dbReference type="NCBIfam" id="TIGR03652">
    <property type="entry name" value="FeS_repair_RIC"/>
    <property type="match status" value="1"/>
</dbReference>
<dbReference type="Pfam" id="PF01814">
    <property type="entry name" value="Hemerythrin"/>
    <property type="match status" value="1"/>
</dbReference>
<evidence type="ECO:0000256" key="2">
    <source>
        <dbReference type="ARBA" id="ARBA00022490"/>
    </source>
</evidence>
<protein>
    <submittedName>
        <fullName evidence="6">Iron-sulfur cluster repair di-iron protein</fullName>
    </submittedName>
</protein>
<organism evidence="6 7">
    <name type="scientific">Apibacter muscae</name>
    <dbReference type="NCBI Taxonomy" id="2509004"/>
    <lineage>
        <taxon>Bacteria</taxon>
        <taxon>Pseudomonadati</taxon>
        <taxon>Bacteroidota</taxon>
        <taxon>Flavobacteriia</taxon>
        <taxon>Flavobacteriales</taxon>
        <taxon>Weeksellaceae</taxon>
        <taxon>Apibacter</taxon>
    </lineage>
</organism>
<feature type="domain" description="Hemerythrin-like" evidence="5">
    <location>
        <begin position="81"/>
        <end position="232"/>
    </location>
</feature>
<dbReference type="PANTHER" id="PTHR36438:SF1">
    <property type="entry name" value="IRON-SULFUR CLUSTER REPAIR PROTEIN YTFE"/>
    <property type="match status" value="1"/>
</dbReference>
<dbReference type="Pfam" id="PF04405">
    <property type="entry name" value="ScdA_N"/>
    <property type="match status" value="1"/>
</dbReference>
<evidence type="ECO:0000313" key="6">
    <source>
        <dbReference type="EMBL" id="TWP26576.1"/>
    </source>
</evidence>
<dbReference type="Proteomes" id="UP000319499">
    <property type="component" value="Unassembled WGS sequence"/>
</dbReference>
<keyword evidence="2" id="KW-0963">Cytoplasm</keyword>